<feature type="transmembrane region" description="Helical" evidence="1">
    <location>
        <begin position="122"/>
        <end position="143"/>
    </location>
</feature>
<keyword evidence="1" id="KW-1133">Transmembrane helix</keyword>
<dbReference type="EMBL" id="QGDO01000005">
    <property type="protein sequence ID" value="PWJ39985.1"/>
    <property type="molecule type" value="Genomic_DNA"/>
</dbReference>
<organism evidence="2 3">
    <name type="scientific">Sediminitomix flava</name>
    <dbReference type="NCBI Taxonomy" id="379075"/>
    <lineage>
        <taxon>Bacteria</taxon>
        <taxon>Pseudomonadati</taxon>
        <taxon>Bacteroidota</taxon>
        <taxon>Cytophagia</taxon>
        <taxon>Cytophagales</taxon>
        <taxon>Flammeovirgaceae</taxon>
        <taxon>Sediminitomix</taxon>
    </lineage>
</organism>
<accession>A0A315Z7T4</accession>
<keyword evidence="1" id="KW-0812">Transmembrane</keyword>
<dbReference type="Proteomes" id="UP000245535">
    <property type="component" value="Unassembled WGS sequence"/>
</dbReference>
<proteinExistence type="predicted"/>
<feature type="transmembrane region" description="Helical" evidence="1">
    <location>
        <begin position="16"/>
        <end position="33"/>
    </location>
</feature>
<protein>
    <submittedName>
        <fullName evidence="2">Uncharacterized protein</fullName>
    </submittedName>
</protein>
<keyword evidence="3" id="KW-1185">Reference proteome</keyword>
<keyword evidence="1" id="KW-0472">Membrane</keyword>
<gene>
    <name evidence="2" type="ORF">BC781_10548</name>
</gene>
<comment type="caution">
    <text evidence="2">The sequence shown here is derived from an EMBL/GenBank/DDBJ whole genome shotgun (WGS) entry which is preliminary data.</text>
</comment>
<dbReference type="RefSeq" id="WP_109620304.1">
    <property type="nucleotide sequence ID" value="NZ_QGDO01000005.1"/>
</dbReference>
<dbReference type="AlphaFoldDB" id="A0A315Z7T4"/>
<evidence type="ECO:0000313" key="3">
    <source>
        <dbReference type="Proteomes" id="UP000245535"/>
    </source>
</evidence>
<reference evidence="2 3" key="1">
    <citation type="submission" date="2018-03" db="EMBL/GenBank/DDBJ databases">
        <title>Genomic Encyclopedia of Archaeal and Bacterial Type Strains, Phase II (KMG-II): from individual species to whole genera.</title>
        <authorList>
            <person name="Goeker M."/>
        </authorList>
    </citation>
    <scope>NUCLEOTIDE SEQUENCE [LARGE SCALE GENOMIC DNA]</scope>
    <source>
        <strain evidence="2 3">DSM 28229</strain>
    </source>
</reference>
<sequence>MSKFQSPYPIVDRIRVIFYAMTALTLPLFLYTYSQSKQGNYHPPFEDLSDTFLWVLAAICVINAVIAYIIYQKNITEHRKLPTLSDKLHILLKSNIKKFIQMEITTVMAAVVYLLNGTEAAAGVYIIAIILFAMSNPTIYSIIGDLKLPKDQVHQLKKDIPFDQAESAE</sequence>
<evidence type="ECO:0000256" key="1">
    <source>
        <dbReference type="SAM" id="Phobius"/>
    </source>
</evidence>
<evidence type="ECO:0000313" key="2">
    <source>
        <dbReference type="EMBL" id="PWJ39985.1"/>
    </source>
</evidence>
<feature type="transmembrane region" description="Helical" evidence="1">
    <location>
        <begin position="53"/>
        <end position="71"/>
    </location>
</feature>
<dbReference type="OrthoDB" id="978846at2"/>
<name>A0A315Z7T4_SEDFL</name>